<dbReference type="EMBL" id="BPLR01003022">
    <property type="protein sequence ID" value="GIX80359.1"/>
    <property type="molecule type" value="Genomic_DNA"/>
</dbReference>
<organism evidence="1 2">
    <name type="scientific">Caerostris extrusa</name>
    <name type="common">Bark spider</name>
    <name type="synonym">Caerostris bankana</name>
    <dbReference type="NCBI Taxonomy" id="172846"/>
    <lineage>
        <taxon>Eukaryota</taxon>
        <taxon>Metazoa</taxon>
        <taxon>Ecdysozoa</taxon>
        <taxon>Arthropoda</taxon>
        <taxon>Chelicerata</taxon>
        <taxon>Arachnida</taxon>
        <taxon>Araneae</taxon>
        <taxon>Araneomorphae</taxon>
        <taxon>Entelegynae</taxon>
        <taxon>Araneoidea</taxon>
        <taxon>Araneidae</taxon>
        <taxon>Caerostris</taxon>
    </lineage>
</organism>
<comment type="caution">
    <text evidence="1">The sequence shown here is derived from an EMBL/GenBank/DDBJ whole genome shotgun (WGS) entry which is preliminary data.</text>
</comment>
<gene>
    <name evidence="1" type="ORF">CEXT_783521</name>
</gene>
<protein>
    <submittedName>
        <fullName evidence="1">Uncharacterized protein</fullName>
    </submittedName>
</protein>
<accession>A0AAV4N7M1</accession>
<proteinExistence type="predicted"/>
<evidence type="ECO:0000313" key="1">
    <source>
        <dbReference type="EMBL" id="GIX80359.1"/>
    </source>
</evidence>
<name>A0AAV4N7M1_CAEEX</name>
<sequence>MFILSNKSFSSRCELISSDEFADSNYFSRHLSLPGMKPSVPHLATYRAISEGDAFGIKYVRDQKEKFYRLKTAENGTLVLCST</sequence>
<dbReference type="AlphaFoldDB" id="A0AAV4N7M1"/>
<evidence type="ECO:0000313" key="2">
    <source>
        <dbReference type="Proteomes" id="UP001054945"/>
    </source>
</evidence>
<keyword evidence="2" id="KW-1185">Reference proteome</keyword>
<dbReference type="Proteomes" id="UP001054945">
    <property type="component" value="Unassembled WGS sequence"/>
</dbReference>
<reference evidence="1 2" key="1">
    <citation type="submission" date="2021-06" db="EMBL/GenBank/DDBJ databases">
        <title>Caerostris extrusa draft genome.</title>
        <authorList>
            <person name="Kono N."/>
            <person name="Arakawa K."/>
        </authorList>
    </citation>
    <scope>NUCLEOTIDE SEQUENCE [LARGE SCALE GENOMIC DNA]</scope>
</reference>